<reference evidence="3" key="1">
    <citation type="submission" date="2016-12" db="EMBL/GenBank/DDBJ databases">
        <title>Draft Genome Sequences od Carboxydothermus pertinax and islandicus, Hydrogenogenic Carboxydotrophic Bacteria.</title>
        <authorList>
            <person name="Fukuyama Y."/>
            <person name="Ohmae K."/>
            <person name="Yoneda Y."/>
            <person name="Yoshida T."/>
            <person name="Sako Y."/>
        </authorList>
    </citation>
    <scope>NUCLEOTIDE SEQUENCE [LARGE SCALE GENOMIC DNA]</scope>
    <source>
        <strain evidence="3">Ug1</strain>
    </source>
</reference>
<evidence type="ECO:0000313" key="2">
    <source>
        <dbReference type="EMBL" id="GAV22851.1"/>
    </source>
</evidence>
<feature type="transmembrane region" description="Helical" evidence="1">
    <location>
        <begin position="71"/>
        <end position="102"/>
    </location>
</feature>
<keyword evidence="3" id="KW-1185">Reference proteome</keyword>
<dbReference type="AlphaFoldDB" id="A0A1L8CVD0"/>
<feature type="transmembrane region" description="Helical" evidence="1">
    <location>
        <begin position="39"/>
        <end position="59"/>
    </location>
</feature>
<dbReference type="STRING" id="870242.cpu_13610"/>
<keyword evidence="1" id="KW-1133">Transmembrane helix</keyword>
<evidence type="ECO:0000256" key="1">
    <source>
        <dbReference type="SAM" id="Phobius"/>
    </source>
</evidence>
<comment type="caution">
    <text evidence="2">The sequence shown here is derived from an EMBL/GenBank/DDBJ whole genome shotgun (WGS) entry which is preliminary data.</text>
</comment>
<evidence type="ECO:0000313" key="3">
    <source>
        <dbReference type="Proteomes" id="UP000187485"/>
    </source>
</evidence>
<dbReference type="OrthoDB" id="7870017at2"/>
<gene>
    <name evidence="2" type="ORF">cpu_13610</name>
</gene>
<dbReference type="EMBL" id="BDJK01000020">
    <property type="protein sequence ID" value="GAV22851.1"/>
    <property type="molecule type" value="Genomic_DNA"/>
</dbReference>
<dbReference type="InterPro" id="IPR008407">
    <property type="entry name" value="Brnchd-chn_aa_trnsp_AzlD"/>
</dbReference>
<name>A0A1L8CVD0_9THEO</name>
<dbReference type="RefSeq" id="WP_075859309.1">
    <property type="nucleotide sequence ID" value="NZ_BDJK01000020.1"/>
</dbReference>
<dbReference type="Pfam" id="PF05437">
    <property type="entry name" value="AzlD"/>
    <property type="match status" value="1"/>
</dbReference>
<proteinExistence type="predicted"/>
<protein>
    <submittedName>
        <fullName evidence="2">Branched-chain amino acid transporter AzlD</fullName>
    </submittedName>
</protein>
<keyword evidence="1" id="KW-0812">Transmembrane</keyword>
<feature type="transmembrane region" description="Helical" evidence="1">
    <location>
        <begin position="6"/>
        <end position="27"/>
    </location>
</feature>
<keyword evidence="1" id="KW-0472">Membrane</keyword>
<sequence>MKTEYILLILLMAMVTYLTRVSFLVLFTNKNLPTVIQRALRYIPVAILATLIFPGIFAPQGKLDVSLTNPYIGASLITVASLLIGKNAILSIVLGITSLVVLRHLL</sequence>
<organism evidence="2 3">
    <name type="scientific">Carboxydothermus pertinax</name>
    <dbReference type="NCBI Taxonomy" id="870242"/>
    <lineage>
        <taxon>Bacteria</taxon>
        <taxon>Bacillati</taxon>
        <taxon>Bacillota</taxon>
        <taxon>Clostridia</taxon>
        <taxon>Thermoanaerobacterales</taxon>
        <taxon>Thermoanaerobacteraceae</taxon>
        <taxon>Carboxydothermus</taxon>
    </lineage>
</organism>
<accession>A0A1L8CVD0</accession>
<dbReference type="Proteomes" id="UP000187485">
    <property type="component" value="Unassembled WGS sequence"/>
</dbReference>